<protein>
    <submittedName>
        <fullName evidence="4">Fic family protein</fullName>
    </submittedName>
</protein>
<dbReference type="InterPro" id="IPR003812">
    <property type="entry name" value="Fido"/>
</dbReference>
<feature type="active site" evidence="1">
    <location>
        <position position="97"/>
    </location>
</feature>
<dbReference type="EMBL" id="PPRF01000021">
    <property type="protein sequence ID" value="PNZ28579.1"/>
    <property type="molecule type" value="Genomic_DNA"/>
</dbReference>
<evidence type="ECO:0000259" key="3">
    <source>
        <dbReference type="PROSITE" id="PS51459"/>
    </source>
</evidence>
<reference evidence="4 5" key="1">
    <citation type="submission" date="2017-08" db="EMBL/GenBank/DDBJ databases">
        <title>Draft genome sequences of 64 type strains of genus Staph aureus.</title>
        <authorList>
            <person name="Cole K."/>
            <person name="Golubchik T."/>
            <person name="Russell J."/>
            <person name="Foster D."/>
            <person name="Llewelyn M."/>
            <person name="Wilson D."/>
            <person name="Crook D."/>
            <person name="Paul J."/>
        </authorList>
    </citation>
    <scope>NUCLEOTIDE SEQUENCE [LARGE SCALE GENOMIC DNA]</scope>
    <source>
        <strain evidence="4 5">DSM 21968</strain>
    </source>
</reference>
<dbReference type="Pfam" id="PF02661">
    <property type="entry name" value="Fic"/>
    <property type="match status" value="1"/>
</dbReference>
<evidence type="ECO:0000313" key="5">
    <source>
        <dbReference type="Proteomes" id="UP000242752"/>
    </source>
</evidence>
<dbReference type="OrthoDB" id="9813719at2"/>
<evidence type="ECO:0000256" key="1">
    <source>
        <dbReference type="PIRSR" id="PIRSR640198-1"/>
    </source>
</evidence>
<feature type="binding site" evidence="2">
    <location>
        <begin position="101"/>
        <end position="108"/>
    </location>
    <ligand>
        <name>ATP</name>
        <dbReference type="ChEBI" id="CHEBI:30616"/>
    </ligand>
</feature>
<accession>A0A2K3YSJ6</accession>
<feature type="binding site" evidence="2">
    <location>
        <begin position="138"/>
        <end position="139"/>
    </location>
    <ligand>
        <name>ATP</name>
        <dbReference type="ChEBI" id="CHEBI:30616"/>
    </ligand>
</feature>
<dbReference type="PANTHER" id="PTHR13504">
    <property type="entry name" value="FIDO DOMAIN-CONTAINING PROTEIN DDB_G0283145"/>
    <property type="match status" value="1"/>
</dbReference>
<sequence length="268" mass="31328">MLNDDDGKVNTISDIRNVFDKMVSTEVKEKDMPDGVLFRKASVGVYDDSRNRWVHRNEASEQDIIEHLQSMLTFIKYDEAPQIFKIMASHFIFEYTHPFYDGNGRVGRYMLAKMLHDTLDAFTALTFSYTVNRNKQKYYKAFENTSHFYNKGELTSFIADMLGFVIEGQKHVLETFEHNQQLLDQLRTALEKTTKDKYEMGVLFVLLQDKLFGSRYSRISLKELTSVTGFSRNKVNAVIQKYEQQLVQLKRNPAVYELNDTFIECLLN</sequence>
<proteinExistence type="predicted"/>
<comment type="caution">
    <text evidence="4">The sequence shown here is derived from an EMBL/GenBank/DDBJ whole genome shotgun (WGS) entry which is preliminary data.</text>
</comment>
<feature type="binding site" evidence="2">
    <location>
        <position position="150"/>
    </location>
    <ligand>
        <name>ATP</name>
        <dbReference type="ChEBI" id="CHEBI:30616"/>
    </ligand>
</feature>
<keyword evidence="2" id="KW-0547">Nucleotide-binding</keyword>
<dbReference type="AlphaFoldDB" id="A0A2K3YSJ6"/>
<dbReference type="Proteomes" id="UP000242752">
    <property type="component" value="Unassembled WGS sequence"/>
</dbReference>
<evidence type="ECO:0000256" key="2">
    <source>
        <dbReference type="PIRSR" id="PIRSR640198-2"/>
    </source>
</evidence>
<dbReference type="Gene3D" id="1.10.3290.10">
    <property type="entry name" value="Fido-like domain"/>
    <property type="match status" value="1"/>
</dbReference>
<organism evidence="4 5">
    <name type="scientific">Staphylococcus rostri</name>
    <dbReference type="NCBI Taxonomy" id="522262"/>
    <lineage>
        <taxon>Bacteria</taxon>
        <taxon>Bacillati</taxon>
        <taxon>Bacillota</taxon>
        <taxon>Bacilli</taxon>
        <taxon>Bacillales</taxon>
        <taxon>Staphylococcaceae</taxon>
        <taxon>Staphylococcus</taxon>
    </lineage>
</organism>
<name>A0A2K3YSJ6_9STAP</name>
<dbReference type="SUPFAM" id="SSF140931">
    <property type="entry name" value="Fic-like"/>
    <property type="match status" value="1"/>
</dbReference>
<dbReference type="PROSITE" id="PS51459">
    <property type="entry name" value="FIDO"/>
    <property type="match status" value="1"/>
</dbReference>
<keyword evidence="2" id="KW-0067">ATP-binding</keyword>
<keyword evidence="5" id="KW-1185">Reference proteome</keyword>
<dbReference type="InterPro" id="IPR040198">
    <property type="entry name" value="Fido_containing"/>
</dbReference>
<gene>
    <name evidence="4" type="ORF">CD122_04200</name>
</gene>
<evidence type="ECO:0000313" key="4">
    <source>
        <dbReference type="EMBL" id="PNZ28579.1"/>
    </source>
</evidence>
<dbReference type="PANTHER" id="PTHR13504:SF40">
    <property type="entry name" value="FIDO DOMAIN-CONTAINING PROTEIN"/>
    <property type="match status" value="1"/>
</dbReference>
<dbReference type="InterPro" id="IPR036597">
    <property type="entry name" value="Fido-like_dom_sf"/>
</dbReference>
<feature type="domain" description="Fido" evidence="3">
    <location>
        <begin position="10"/>
        <end position="160"/>
    </location>
</feature>